<feature type="compositionally biased region" description="Basic and acidic residues" evidence="2">
    <location>
        <begin position="112"/>
        <end position="122"/>
    </location>
</feature>
<organism evidence="3 4">
    <name type="scientific">Schizosaccharomyces cryophilus (strain OY26 / ATCC MYA-4695 / CBS 11777 / NBRC 106824 / NRRL Y48691)</name>
    <name type="common">Fission yeast</name>
    <dbReference type="NCBI Taxonomy" id="653667"/>
    <lineage>
        <taxon>Eukaryota</taxon>
        <taxon>Fungi</taxon>
        <taxon>Dikarya</taxon>
        <taxon>Ascomycota</taxon>
        <taxon>Taphrinomycotina</taxon>
        <taxon>Schizosaccharomycetes</taxon>
        <taxon>Schizosaccharomycetales</taxon>
        <taxon>Schizosaccharomycetaceae</taxon>
        <taxon>Schizosaccharomyces</taxon>
    </lineage>
</organism>
<dbReference type="SUPFAM" id="SSF46934">
    <property type="entry name" value="UBA-like"/>
    <property type="match status" value="1"/>
</dbReference>
<dbReference type="PANTHER" id="PTHR23172:SF19">
    <property type="entry name" value="J DOMAIN-CONTAINING PROTEIN"/>
    <property type="match status" value="1"/>
</dbReference>
<dbReference type="eggNOG" id="KOG0431">
    <property type="taxonomic scope" value="Eukaryota"/>
</dbReference>
<evidence type="ECO:0000313" key="3">
    <source>
        <dbReference type="EMBL" id="EPY53435.1"/>
    </source>
</evidence>
<dbReference type="GO" id="GO:0005737">
    <property type="term" value="C:cytoplasm"/>
    <property type="evidence" value="ECO:0007669"/>
    <property type="project" value="TreeGrafter"/>
</dbReference>
<evidence type="ECO:0000313" key="4">
    <source>
        <dbReference type="Proteomes" id="UP000015464"/>
    </source>
</evidence>
<dbReference type="EMBL" id="KE546988">
    <property type="protein sequence ID" value="EPY53435.1"/>
    <property type="molecule type" value="Genomic_DNA"/>
</dbReference>
<proteinExistence type="predicted"/>
<dbReference type="FunFam" id="1.10.287.110:FF:000002">
    <property type="entry name" value="putative tyrosine-protein phosphatase auxilin isoform X2"/>
    <property type="match status" value="1"/>
</dbReference>
<dbReference type="PANTHER" id="PTHR23172">
    <property type="entry name" value="AUXILIN/CYCLIN G-ASSOCIATED KINASE-RELATED"/>
    <property type="match status" value="1"/>
</dbReference>
<feature type="region of interest" description="Disordered" evidence="2">
    <location>
        <begin position="575"/>
        <end position="604"/>
    </location>
</feature>
<dbReference type="RefSeq" id="XP_013022015.1">
    <property type="nucleotide sequence ID" value="XM_013166561.1"/>
</dbReference>
<dbReference type="InterPro" id="IPR019734">
    <property type="entry name" value="TPR_rpt"/>
</dbReference>
<reference evidence="3 4" key="1">
    <citation type="journal article" date="2011" name="Science">
        <title>Comparative functional genomics of the fission yeasts.</title>
        <authorList>
            <person name="Rhind N."/>
            <person name="Chen Z."/>
            <person name="Yassour M."/>
            <person name="Thompson D.A."/>
            <person name="Haas B.J."/>
            <person name="Habib N."/>
            <person name="Wapinski I."/>
            <person name="Roy S."/>
            <person name="Lin M.F."/>
            <person name="Heiman D.I."/>
            <person name="Young S.K."/>
            <person name="Furuya K."/>
            <person name="Guo Y."/>
            <person name="Pidoux A."/>
            <person name="Chen H.M."/>
            <person name="Robbertse B."/>
            <person name="Goldberg J.M."/>
            <person name="Aoki K."/>
            <person name="Bayne E.H."/>
            <person name="Berlin A.M."/>
            <person name="Desjardins C.A."/>
            <person name="Dobbs E."/>
            <person name="Dukaj L."/>
            <person name="Fan L."/>
            <person name="FitzGerald M.G."/>
            <person name="French C."/>
            <person name="Gujja S."/>
            <person name="Hansen K."/>
            <person name="Keifenheim D."/>
            <person name="Levin J.Z."/>
            <person name="Mosher R.A."/>
            <person name="Mueller C.A."/>
            <person name="Pfiffner J."/>
            <person name="Priest M."/>
            <person name="Russ C."/>
            <person name="Smialowska A."/>
            <person name="Swoboda P."/>
            <person name="Sykes S.M."/>
            <person name="Vaughn M."/>
            <person name="Vengrova S."/>
            <person name="Yoder R."/>
            <person name="Zeng Q."/>
            <person name="Allshire R."/>
            <person name="Baulcombe D."/>
            <person name="Birren B.W."/>
            <person name="Brown W."/>
            <person name="Ekwall K."/>
            <person name="Kellis M."/>
            <person name="Leatherwood J."/>
            <person name="Levin H."/>
            <person name="Margalit H."/>
            <person name="Martienssen R."/>
            <person name="Nieduszynski C.A."/>
            <person name="Spatafora J.W."/>
            <person name="Friedman N."/>
            <person name="Dalgaard J.Z."/>
            <person name="Baumann P."/>
            <person name="Niki H."/>
            <person name="Regev A."/>
            <person name="Nusbaum C."/>
        </authorList>
    </citation>
    <scope>NUCLEOTIDE SEQUENCE [LARGE SCALE GENOMIC DNA]</scope>
    <source>
        <strain evidence="4">OY26 / ATCC MYA-4695 / CBS 11777 / NBRC 106824 / NRRL Y48691</strain>
    </source>
</reference>
<accession>S9W6I5</accession>
<dbReference type="AlphaFoldDB" id="S9W6I5"/>
<dbReference type="GO" id="GO:0030276">
    <property type="term" value="F:clathrin binding"/>
    <property type="evidence" value="ECO:0007669"/>
    <property type="project" value="TreeGrafter"/>
</dbReference>
<dbReference type="SUPFAM" id="SSF46565">
    <property type="entry name" value="Chaperone J-domain"/>
    <property type="match status" value="1"/>
</dbReference>
<dbReference type="InterPro" id="IPR009060">
    <property type="entry name" value="UBA-like_sf"/>
</dbReference>
<dbReference type="STRING" id="653667.S9W6I5"/>
<protein>
    <submittedName>
        <fullName evidence="3">UBA/TPR/DNAJ domain-containing protein Ucp7</fullName>
    </submittedName>
</protein>
<evidence type="ECO:0000256" key="2">
    <source>
        <dbReference type="SAM" id="MobiDB-lite"/>
    </source>
</evidence>
<keyword evidence="1" id="KW-0802">TPR repeat</keyword>
<feature type="repeat" description="TPR" evidence="1">
    <location>
        <begin position="429"/>
        <end position="462"/>
    </location>
</feature>
<dbReference type="SMART" id="SM00028">
    <property type="entry name" value="TPR"/>
    <property type="match status" value="3"/>
</dbReference>
<dbReference type="GeneID" id="25038875"/>
<dbReference type="Gene3D" id="1.25.40.10">
    <property type="entry name" value="Tetratricopeptide repeat domain"/>
    <property type="match status" value="1"/>
</dbReference>
<feature type="compositionally biased region" description="Polar residues" evidence="2">
    <location>
        <begin position="123"/>
        <end position="132"/>
    </location>
</feature>
<dbReference type="GO" id="GO:0031982">
    <property type="term" value="C:vesicle"/>
    <property type="evidence" value="ECO:0007669"/>
    <property type="project" value="TreeGrafter"/>
</dbReference>
<dbReference type="OrthoDB" id="1717591at2759"/>
<dbReference type="GO" id="GO:0072318">
    <property type="term" value="P:clathrin coat disassembly"/>
    <property type="evidence" value="ECO:0007669"/>
    <property type="project" value="TreeGrafter"/>
</dbReference>
<dbReference type="InterPro" id="IPR011990">
    <property type="entry name" value="TPR-like_helical_dom_sf"/>
</dbReference>
<dbReference type="SUPFAM" id="SSF48452">
    <property type="entry name" value="TPR-like"/>
    <property type="match status" value="1"/>
</dbReference>
<feature type="region of interest" description="Disordered" evidence="2">
    <location>
        <begin position="112"/>
        <end position="132"/>
    </location>
</feature>
<dbReference type="PROSITE" id="PS50005">
    <property type="entry name" value="TPR"/>
    <property type="match status" value="1"/>
</dbReference>
<dbReference type="Gene3D" id="1.10.8.10">
    <property type="entry name" value="DNA helicase RuvA subunit, C-terminal domain"/>
    <property type="match status" value="1"/>
</dbReference>
<feature type="region of interest" description="Disordered" evidence="2">
    <location>
        <begin position="1"/>
        <end position="68"/>
    </location>
</feature>
<gene>
    <name evidence="3" type="ORF">SPOG_04562</name>
</gene>
<evidence type="ECO:0000256" key="1">
    <source>
        <dbReference type="PROSITE-ProRule" id="PRU00339"/>
    </source>
</evidence>
<feature type="compositionally biased region" description="Polar residues" evidence="2">
    <location>
        <begin position="377"/>
        <end position="388"/>
    </location>
</feature>
<feature type="region of interest" description="Disordered" evidence="2">
    <location>
        <begin position="285"/>
        <end position="309"/>
    </location>
</feature>
<dbReference type="eggNOG" id="KOG1124">
    <property type="taxonomic scope" value="Eukaryota"/>
</dbReference>
<feature type="region of interest" description="Disordered" evidence="2">
    <location>
        <begin position="374"/>
        <end position="418"/>
    </location>
</feature>
<sequence>MEDLLNFDLSSNQTHESNKKKPLEINGKSNSPVSAPYPQNHGSTKDSLNKNGNRDPFANLFQKRNDNKNTSINELERKTSQTLGSPSVNAPISHDPYMNLDVFHHLPKAETKAFDSENKSEQETSYSKDSLPNTLQSLQLHEENKPTKLHTSSPELRNIPAEPVVADELNEQSLADAFSSNTSSQHSENDSYAQLRAMGFSDDLSTFALQHTGSLQEAIELIFEQGSESSNTQTTKTLFNNEPRYPDKLSELQQVSSQIKDQLFSKATDLWNIGRQKIRTAVEERRAVKSPNQPRWMTSGNVFDDPDNQYPGLPVENRVNEALSKTEPNSDIPLSRNDFVKELSTESVSEMKHESTDEFNDNLVSSLVEVPDESISHQKAASSFNMQKMQDESLPPPLRRLGHPNEQPPLESQSQRNEADIDSMSISMTEQEQAEGNNYYYKGDFSQAIENFSKALSQIPESHTRCIPLLCNRSLCYMKIGDIRTSLQDSEKALEIIGKRKGEGEFIKEKSMNEFYVKSMIRKAQALEQLEKYELALESWTELLSSSKVNKLFLEGKSRCERALGGKPSLANPVSTFSRPMVRRSPEPPKTFEESERLSEFRNKQKQAEKVEEEKNQLREPVQHVINKWKSGKEGNIRALLSSLDTILWPECRWKPVSLADLVLPKRVKVAYMKAISCVHPDKLPQQSSVEQRLIAESAFSNLNEAWDLFKQQNQL</sequence>
<name>S9W6I5_SCHCR</name>
<dbReference type="InterPro" id="IPR036869">
    <property type="entry name" value="J_dom_sf"/>
</dbReference>
<keyword evidence="4" id="KW-1185">Reference proteome</keyword>
<feature type="compositionally biased region" description="Polar residues" evidence="2">
    <location>
        <begin position="290"/>
        <end position="301"/>
    </location>
</feature>
<dbReference type="OMA" id="TILWPEC"/>
<feature type="compositionally biased region" description="Basic and acidic residues" evidence="2">
    <location>
        <begin position="584"/>
        <end position="604"/>
    </location>
</feature>
<dbReference type="GO" id="GO:0072583">
    <property type="term" value="P:clathrin-dependent endocytosis"/>
    <property type="evidence" value="ECO:0007669"/>
    <property type="project" value="TreeGrafter"/>
</dbReference>
<dbReference type="Gene3D" id="1.10.287.110">
    <property type="entry name" value="DnaJ domain"/>
    <property type="match status" value="1"/>
</dbReference>
<dbReference type="Proteomes" id="UP000015464">
    <property type="component" value="Unassembled WGS sequence"/>
</dbReference>
<dbReference type="HOGENOM" id="CLU_395452_0_0_1"/>